<dbReference type="InterPro" id="IPR004869">
    <property type="entry name" value="MMPL_dom"/>
</dbReference>
<feature type="transmembrane region" description="Helical" evidence="7">
    <location>
        <begin position="760"/>
        <end position="785"/>
    </location>
</feature>
<evidence type="ECO:0000256" key="1">
    <source>
        <dbReference type="ARBA" id="ARBA00004651"/>
    </source>
</evidence>
<feature type="transmembrane region" description="Helical" evidence="7">
    <location>
        <begin position="690"/>
        <end position="711"/>
    </location>
</feature>
<evidence type="ECO:0000256" key="7">
    <source>
        <dbReference type="SAM" id="Phobius"/>
    </source>
</evidence>
<dbReference type="Gene3D" id="1.20.1640.10">
    <property type="entry name" value="Multidrug efflux transporter AcrB transmembrane domain"/>
    <property type="match status" value="2"/>
</dbReference>
<feature type="transmembrane region" description="Helical" evidence="7">
    <location>
        <begin position="358"/>
        <end position="377"/>
    </location>
</feature>
<feature type="coiled-coil region" evidence="6">
    <location>
        <begin position="159"/>
        <end position="213"/>
    </location>
</feature>
<organism evidence="9 10">
    <name type="scientific">Saccharophagus degradans</name>
    <dbReference type="NCBI Taxonomy" id="86304"/>
    <lineage>
        <taxon>Bacteria</taxon>
        <taxon>Pseudomonadati</taxon>
        <taxon>Pseudomonadota</taxon>
        <taxon>Gammaproteobacteria</taxon>
        <taxon>Cellvibrionales</taxon>
        <taxon>Cellvibrionaceae</taxon>
        <taxon>Saccharophagus</taxon>
    </lineage>
</organism>
<gene>
    <name evidence="9" type="ORF">Q4521_06615</name>
</gene>
<feature type="domain" description="Membrane transport protein MMPL" evidence="8">
    <location>
        <begin position="210"/>
        <end position="412"/>
    </location>
</feature>
<feature type="transmembrane region" description="Helical" evidence="7">
    <location>
        <begin position="303"/>
        <end position="325"/>
    </location>
</feature>
<feature type="transmembrane region" description="Helical" evidence="7">
    <location>
        <begin position="664"/>
        <end position="684"/>
    </location>
</feature>
<comment type="subcellular location">
    <subcellularLocation>
        <location evidence="1">Cell membrane</location>
        <topology evidence="1">Multi-pass membrane protein</topology>
    </subcellularLocation>
</comment>
<evidence type="ECO:0000256" key="4">
    <source>
        <dbReference type="ARBA" id="ARBA00022989"/>
    </source>
</evidence>
<dbReference type="PANTHER" id="PTHR33406">
    <property type="entry name" value="MEMBRANE PROTEIN MJ1562-RELATED"/>
    <property type="match status" value="1"/>
</dbReference>
<evidence type="ECO:0000313" key="9">
    <source>
        <dbReference type="EMBL" id="MDO6422138.1"/>
    </source>
</evidence>
<evidence type="ECO:0000256" key="2">
    <source>
        <dbReference type="ARBA" id="ARBA00022475"/>
    </source>
</evidence>
<keyword evidence="6" id="KW-0175">Coiled coil</keyword>
<evidence type="ECO:0000256" key="6">
    <source>
        <dbReference type="SAM" id="Coils"/>
    </source>
</evidence>
<dbReference type="Proteomes" id="UP001169760">
    <property type="component" value="Unassembled WGS sequence"/>
</dbReference>
<evidence type="ECO:0000256" key="3">
    <source>
        <dbReference type="ARBA" id="ARBA00022692"/>
    </source>
</evidence>
<dbReference type="RefSeq" id="WP_303491984.1">
    <property type="nucleotide sequence ID" value="NZ_JAUOPB010000004.1"/>
</dbReference>
<proteinExistence type="predicted"/>
<name>A0AAW7X5E6_9GAMM</name>
<feature type="transmembrane region" description="Helical" evidence="7">
    <location>
        <begin position="383"/>
        <end position="410"/>
    </location>
</feature>
<feature type="domain" description="Membrane transport protein MMPL" evidence="8">
    <location>
        <begin position="614"/>
        <end position="791"/>
    </location>
</feature>
<accession>A0AAW7X5E6</accession>
<evidence type="ECO:0000256" key="5">
    <source>
        <dbReference type="ARBA" id="ARBA00023136"/>
    </source>
</evidence>
<comment type="caution">
    <text evidence="9">The sequence shown here is derived from an EMBL/GenBank/DDBJ whole genome shotgun (WGS) entry which is preliminary data.</text>
</comment>
<keyword evidence="4 7" id="KW-1133">Transmembrane helix</keyword>
<sequence length="800" mass="88347">MTQAKARLISLVFLLLTGVALWQAQYFKIDASADTLLTKGNKLYLITQQASQTYNPEEFILIAYKPESSAIFSEPVLTFIDSLAAKIQKVERVKSVRSVVNVPIFAGMSSFSADIDPNALSWQQQRFSEEKMKYALTHHPLYEDLLFNKAQTALSMQVVFESNKELDKLNSELVAIETKMLERELTDEEQERAGELRSQKEKIEEKLSVKRKQEIDQIREILNNASANGEFFLGGNNLLAYQMINIIKNDLVVFGAAILLIVSVLLLVLFRRLKWLVLPLTCCFVSVVFTLGLLGGFGIKVTVISANVVALQIILTLAVVIHIIVQYQEEVAKLKDSSESLDQTKIVTRTIKEKLNPCFYAGLTTAIGFGSLIFSGIQPVITFGWMMVIALAVTLLVSLVLFPSLLIGFCRADTKHVTVKWLDTLMHGLASAVDKFPRGIVITSIVVAATGVGGCFLLTAENSFLNYFKSSTDVSRELTFIDKEFGGSTPFDILLTIPQSQRDPQLVVTAEAIQTLEAVQAKMAEKEAIGSITSIADFTRMASVVNKKPLVEYELSALYYALDKQLKDDLFGAYFAENKNEMRISMRVIDSTPGLNRKQLVEQVHADMASAGVDKANYKLSSLFILYQDIIARLMNSQIMTLAIVYLAMAVVLVFIFKSIKVALIALVPNVITTAAIMGFLGFAGIPLDLMTMTIAAVAMGISVDDTIHYVHRFQEEVANKSDNPVRSSHLSVGYALLYTTSIIVIGFVSLVFSDFVPSILFGLLTSLAMLLALITDISILPVLLKTYCSKAKPAETRPA</sequence>
<feature type="transmembrane region" description="Helical" evidence="7">
    <location>
        <begin position="439"/>
        <end position="460"/>
    </location>
</feature>
<evidence type="ECO:0000313" key="10">
    <source>
        <dbReference type="Proteomes" id="UP001169760"/>
    </source>
</evidence>
<dbReference type="GO" id="GO:0005886">
    <property type="term" value="C:plasma membrane"/>
    <property type="evidence" value="ECO:0007669"/>
    <property type="project" value="UniProtKB-SubCell"/>
</dbReference>
<feature type="transmembrane region" description="Helical" evidence="7">
    <location>
        <begin position="251"/>
        <end position="270"/>
    </location>
</feature>
<feature type="transmembrane region" description="Helical" evidence="7">
    <location>
        <begin position="277"/>
        <end position="297"/>
    </location>
</feature>
<dbReference type="Pfam" id="PF03176">
    <property type="entry name" value="MMPL"/>
    <property type="match status" value="2"/>
</dbReference>
<dbReference type="AlphaFoldDB" id="A0AAW7X5E6"/>
<keyword evidence="3 7" id="KW-0812">Transmembrane</keyword>
<keyword evidence="2" id="KW-1003">Cell membrane</keyword>
<feature type="transmembrane region" description="Helical" evidence="7">
    <location>
        <begin position="639"/>
        <end position="657"/>
    </location>
</feature>
<dbReference type="InterPro" id="IPR050545">
    <property type="entry name" value="Mycobact_MmpL"/>
</dbReference>
<protein>
    <submittedName>
        <fullName evidence="9">MMPL family transporter</fullName>
    </submittedName>
</protein>
<dbReference type="SUPFAM" id="SSF82866">
    <property type="entry name" value="Multidrug efflux transporter AcrB transmembrane domain"/>
    <property type="match status" value="2"/>
</dbReference>
<feature type="transmembrane region" description="Helical" evidence="7">
    <location>
        <begin position="732"/>
        <end position="754"/>
    </location>
</feature>
<dbReference type="PANTHER" id="PTHR33406:SF12">
    <property type="entry name" value="BLR2997 PROTEIN"/>
    <property type="match status" value="1"/>
</dbReference>
<keyword evidence="5 7" id="KW-0472">Membrane</keyword>
<evidence type="ECO:0000259" key="8">
    <source>
        <dbReference type="Pfam" id="PF03176"/>
    </source>
</evidence>
<dbReference type="EMBL" id="JAUOPB010000004">
    <property type="protein sequence ID" value="MDO6422138.1"/>
    <property type="molecule type" value="Genomic_DNA"/>
</dbReference>
<reference evidence="9" key="1">
    <citation type="submission" date="2023-07" db="EMBL/GenBank/DDBJ databases">
        <title>Genome content predicts the carbon catabolic preferences of heterotrophic bacteria.</title>
        <authorList>
            <person name="Gralka M."/>
        </authorList>
    </citation>
    <scope>NUCLEOTIDE SEQUENCE</scope>
    <source>
        <strain evidence="9">I3M17_2</strain>
    </source>
</reference>